<evidence type="ECO:0000256" key="3">
    <source>
        <dbReference type="ARBA" id="ARBA00010429"/>
    </source>
</evidence>
<dbReference type="SUPFAM" id="SSF56014">
    <property type="entry name" value="Nitrite and sulphite reductase 4Fe-4S domain-like"/>
    <property type="match status" value="2"/>
</dbReference>
<keyword evidence="9" id="KW-0411">Iron-sulfur</keyword>
<evidence type="ECO:0000313" key="16">
    <source>
        <dbReference type="Proteomes" id="UP001157974"/>
    </source>
</evidence>
<dbReference type="NCBIfam" id="NF007125">
    <property type="entry name" value="PRK09566.1"/>
    <property type="match status" value="1"/>
</dbReference>
<evidence type="ECO:0000313" key="15">
    <source>
        <dbReference type="EMBL" id="KAJ8905239.1"/>
    </source>
</evidence>
<evidence type="ECO:0000256" key="10">
    <source>
        <dbReference type="ARBA" id="ARBA00038893"/>
    </source>
</evidence>
<evidence type="ECO:0000256" key="9">
    <source>
        <dbReference type="ARBA" id="ARBA00023014"/>
    </source>
</evidence>
<dbReference type="InterPro" id="IPR006067">
    <property type="entry name" value="NO2/SO3_Rdtase_4Fe4S_dom"/>
</dbReference>
<dbReference type="PANTHER" id="PTHR32439:SF0">
    <property type="entry name" value="FERREDOXIN--NITRITE REDUCTASE, CHLOROPLASTIC"/>
    <property type="match status" value="1"/>
</dbReference>
<feature type="domain" description="Nitrite/Sulfite reductase ferredoxin-like" evidence="14">
    <location>
        <begin position="115"/>
        <end position="181"/>
    </location>
</feature>
<keyword evidence="8" id="KW-0408">Iron</keyword>
<comment type="pathway">
    <text evidence="2">Nitrogen metabolism; nitrate reduction (assimilation).</text>
</comment>
<evidence type="ECO:0000256" key="11">
    <source>
        <dbReference type="ARBA" id="ARBA00040459"/>
    </source>
</evidence>
<organism evidence="15 16">
    <name type="scientific">Rhodosorus marinus</name>
    <dbReference type="NCBI Taxonomy" id="101924"/>
    <lineage>
        <taxon>Eukaryota</taxon>
        <taxon>Rhodophyta</taxon>
        <taxon>Stylonematophyceae</taxon>
        <taxon>Stylonematales</taxon>
        <taxon>Stylonemataceae</taxon>
        <taxon>Rhodosorus</taxon>
    </lineage>
</organism>
<evidence type="ECO:0000256" key="7">
    <source>
        <dbReference type="ARBA" id="ARBA00023002"/>
    </source>
</evidence>
<dbReference type="EMBL" id="JAMWBK010000005">
    <property type="protein sequence ID" value="KAJ8905239.1"/>
    <property type="molecule type" value="Genomic_DNA"/>
</dbReference>
<gene>
    <name evidence="15" type="ORF">NDN08_001747</name>
</gene>
<feature type="domain" description="Nitrite/sulphite reductase 4Fe-4S" evidence="13">
    <location>
        <begin position="191"/>
        <end position="350"/>
    </location>
</feature>
<evidence type="ECO:0000256" key="4">
    <source>
        <dbReference type="ARBA" id="ARBA00022485"/>
    </source>
</evidence>
<feature type="domain" description="Nitrite/sulphite reductase 4Fe-4S" evidence="13">
    <location>
        <begin position="448"/>
        <end position="566"/>
    </location>
</feature>
<evidence type="ECO:0000256" key="12">
    <source>
        <dbReference type="ARBA" id="ARBA00048538"/>
    </source>
</evidence>
<dbReference type="Proteomes" id="UP001157974">
    <property type="component" value="Unassembled WGS sequence"/>
</dbReference>
<evidence type="ECO:0000259" key="13">
    <source>
        <dbReference type="Pfam" id="PF01077"/>
    </source>
</evidence>
<comment type="caution">
    <text evidence="15">The sequence shown here is derived from an EMBL/GenBank/DDBJ whole genome shotgun (WGS) entry which is preliminary data.</text>
</comment>
<reference evidence="15 16" key="1">
    <citation type="journal article" date="2023" name="Nat. Commun.">
        <title>Origin of minicircular mitochondrial genomes in red algae.</title>
        <authorList>
            <person name="Lee Y."/>
            <person name="Cho C.H."/>
            <person name="Lee Y.M."/>
            <person name="Park S.I."/>
            <person name="Yang J.H."/>
            <person name="West J.A."/>
            <person name="Bhattacharya D."/>
            <person name="Yoon H.S."/>
        </authorList>
    </citation>
    <scope>NUCLEOTIDE SEQUENCE [LARGE SCALE GENOMIC DNA]</scope>
    <source>
        <strain evidence="15 16">CCMP1338</strain>
        <tissue evidence="15">Whole cell</tissue>
    </source>
</reference>
<dbReference type="InterPro" id="IPR006066">
    <property type="entry name" value="NO2/SO3_Rdtase_FeS/sirohaem_BS"/>
</dbReference>
<dbReference type="SUPFAM" id="SSF55124">
    <property type="entry name" value="Nitrite/Sulfite reductase N-terminal domain-like"/>
    <property type="match status" value="2"/>
</dbReference>
<dbReference type="PRINTS" id="PR00397">
    <property type="entry name" value="SIROHAEM"/>
</dbReference>
<dbReference type="InterPro" id="IPR005117">
    <property type="entry name" value="NiRdtase/SiRdtase_haem-b_fer"/>
</dbReference>
<dbReference type="AlphaFoldDB" id="A0AAV8URP1"/>
<dbReference type="EC" id="1.7.7.1" evidence="10"/>
<dbReference type="InterPro" id="IPR045854">
    <property type="entry name" value="NO2/SO3_Rdtase_4Fe4S_sf"/>
</dbReference>
<dbReference type="Gene3D" id="3.30.413.10">
    <property type="entry name" value="Sulfite Reductase Hemoprotein, domain 1"/>
    <property type="match status" value="2"/>
</dbReference>
<dbReference type="GO" id="GO:0046872">
    <property type="term" value="F:metal ion binding"/>
    <property type="evidence" value="ECO:0007669"/>
    <property type="project" value="UniProtKB-KW"/>
</dbReference>
<dbReference type="PANTHER" id="PTHR32439">
    <property type="entry name" value="FERREDOXIN--NITRITE REDUCTASE, CHLOROPLASTIC"/>
    <property type="match status" value="1"/>
</dbReference>
<keyword evidence="16" id="KW-1185">Reference proteome</keyword>
<evidence type="ECO:0000256" key="6">
    <source>
        <dbReference type="ARBA" id="ARBA00022723"/>
    </source>
</evidence>
<comment type="catalytic activity">
    <reaction evidence="12">
        <text>6 oxidized [2Fe-2S]-[ferredoxin] + NH4(+) + 2 H2O = nitrite + 6 reduced [2Fe-2S]-[ferredoxin] + 8 H(+)</text>
        <dbReference type="Rhea" id="RHEA:18041"/>
        <dbReference type="Rhea" id="RHEA-COMP:10000"/>
        <dbReference type="Rhea" id="RHEA-COMP:10001"/>
        <dbReference type="ChEBI" id="CHEBI:15377"/>
        <dbReference type="ChEBI" id="CHEBI:15378"/>
        <dbReference type="ChEBI" id="CHEBI:16301"/>
        <dbReference type="ChEBI" id="CHEBI:28938"/>
        <dbReference type="ChEBI" id="CHEBI:33737"/>
        <dbReference type="ChEBI" id="CHEBI:33738"/>
        <dbReference type="EC" id="1.7.7.1"/>
    </reaction>
</comment>
<dbReference type="Pfam" id="PF01077">
    <property type="entry name" value="NIR_SIR"/>
    <property type="match status" value="2"/>
</dbReference>
<keyword evidence="6" id="KW-0479">Metal-binding</keyword>
<dbReference type="InterPro" id="IPR036136">
    <property type="entry name" value="Nit/Sulf_reduc_fer-like_dom_sf"/>
</dbReference>
<evidence type="ECO:0000256" key="2">
    <source>
        <dbReference type="ARBA" id="ARBA00005096"/>
    </source>
</evidence>
<keyword evidence="7" id="KW-0560">Oxidoreductase</keyword>
<protein>
    <recommendedName>
        <fullName evidence="11">Ferredoxin--nitrite reductase, chloroplastic</fullName>
        <ecNumber evidence="10">1.7.7.1</ecNumber>
    </recommendedName>
</protein>
<sequence length="577" mass="64224">MIGFVGGQVPAGYSGHGKRVVSGRCRSIRKVSMEPVEKIGVSDVSGLNSIPEEIWERALGGSKFEKVKAEKDGSEMWKEIYVYAEKVRNGEITYQDIDSDDLNIRYKWAGLFHRPKATPGRFMSRLKVPNGILNSEQLRFFGEFIGRYGDDGCGDITTRMNIQLRGIVVEDAGDLVDGLNAVGLTNIQSGMDNVRNLVGSPIAGIDPHEMFDTREICKDIDNYITGDRKGNKEITNLPRKFNICVSGSRDDFAHTHINDIGLKPMKNEEGVMGFNVDIGGYFSSKRAAHSISMDVWVHPDDVVAFCRAMLLVFRDNGERKDRQKSRMMWLVEKWGLEKFRSTVEERMGKTLAREAKAGPEFDTPFPRRDVLGVHPQKQEGYSWVGCRVPVGRLFAKDFFEMADVADKYSDGEMRLTVEQGIIFPNVKNEELDTILAEPLLKRFSPVAGNVTRGLVACTGSQFCPQGIVDTKGRAVRIADLLEEELDIPELVRMHWTGCPNSCAQVQVADIGLMGAKARIPGVKGPVDGVDIYLGGKIGENTELGTLYKKGVPAEPEFLIPALKEIMIERFNCTEKKS</sequence>
<feature type="domain" description="Nitrite/Sulfite reductase ferredoxin-like" evidence="14">
    <location>
        <begin position="374"/>
        <end position="438"/>
    </location>
</feature>
<dbReference type="GO" id="GO:0048307">
    <property type="term" value="F:ferredoxin-nitrite reductase activity"/>
    <property type="evidence" value="ECO:0007669"/>
    <property type="project" value="UniProtKB-EC"/>
</dbReference>
<dbReference type="PROSITE" id="PS00365">
    <property type="entry name" value="NIR_SIR"/>
    <property type="match status" value="1"/>
</dbReference>
<proteinExistence type="inferred from homology"/>
<accession>A0AAV8URP1</accession>
<dbReference type="GO" id="GO:0020037">
    <property type="term" value="F:heme binding"/>
    <property type="evidence" value="ECO:0007669"/>
    <property type="project" value="InterPro"/>
</dbReference>
<comment type="cofactor">
    <cofactor evidence="1">
        <name>siroheme</name>
        <dbReference type="ChEBI" id="CHEBI:60052"/>
    </cofactor>
</comment>
<evidence type="ECO:0000259" key="14">
    <source>
        <dbReference type="Pfam" id="PF03460"/>
    </source>
</evidence>
<dbReference type="Pfam" id="PF03460">
    <property type="entry name" value="NIR_SIR_ferr"/>
    <property type="match status" value="2"/>
</dbReference>
<comment type="similarity">
    <text evidence="3">Belongs to the nitrite and sulfite reductase 4Fe-4S domain family.</text>
</comment>
<evidence type="ECO:0000256" key="8">
    <source>
        <dbReference type="ARBA" id="ARBA00023004"/>
    </source>
</evidence>
<evidence type="ECO:0000256" key="1">
    <source>
        <dbReference type="ARBA" id="ARBA00001929"/>
    </source>
</evidence>
<dbReference type="Gene3D" id="3.90.480.20">
    <property type="match status" value="1"/>
</dbReference>
<evidence type="ECO:0000256" key="5">
    <source>
        <dbReference type="ARBA" id="ARBA00022617"/>
    </source>
</evidence>
<dbReference type="GO" id="GO:0051539">
    <property type="term" value="F:4 iron, 4 sulfur cluster binding"/>
    <property type="evidence" value="ECO:0007669"/>
    <property type="project" value="UniProtKB-KW"/>
</dbReference>
<keyword evidence="5" id="KW-0349">Heme</keyword>
<keyword evidence="4" id="KW-0004">4Fe-4S</keyword>
<name>A0AAV8URP1_9RHOD</name>
<dbReference type="InterPro" id="IPR051329">
    <property type="entry name" value="NIR_SIR_4Fe-4S"/>
</dbReference>